<protein>
    <submittedName>
        <fullName evidence="3">FAD-binding monooxygenase</fullName>
    </submittedName>
</protein>
<feature type="region of interest" description="Disordered" evidence="2">
    <location>
        <begin position="436"/>
        <end position="463"/>
    </location>
</feature>
<evidence type="ECO:0000313" key="3">
    <source>
        <dbReference type="EMBL" id="GLK11391.1"/>
    </source>
</evidence>
<keyword evidence="3" id="KW-0503">Monooxygenase</keyword>
<evidence type="ECO:0000256" key="1">
    <source>
        <dbReference type="ARBA" id="ARBA00001974"/>
    </source>
</evidence>
<dbReference type="PRINTS" id="PR00757">
    <property type="entry name" value="AMINEOXDASEF"/>
</dbReference>
<comment type="caution">
    <text evidence="3">The sequence shown here is derived from an EMBL/GenBank/DDBJ whole genome shotgun (WGS) entry which is preliminary data.</text>
</comment>
<name>A0A9W6I4Q3_9ACTN</name>
<evidence type="ECO:0000313" key="4">
    <source>
        <dbReference type="Proteomes" id="UP001143474"/>
    </source>
</evidence>
<dbReference type="PANTHER" id="PTHR43422:SF3">
    <property type="entry name" value="THIAMINE THIAZOLE SYNTHASE"/>
    <property type="match status" value="1"/>
</dbReference>
<feature type="compositionally biased region" description="Basic and acidic residues" evidence="2">
    <location>
        <begin position="439"/>
        <end position="451"/>
    </location>
</feature>
<comment type="cofactor">
    <cofactor evidence="1">
        <name>FAD</name>
        <dbReference type="ChEBI" id="CHEBI:57692"/>
    </cofactor>
</comment>
<dbReference type="InterPro" id="IPR001613">
    <property type="entry name" value="Flavin_amine_oxidase"/>
</dbReference>
<dbReference type="SUPFAM" id="SSF51905">
    <property type="entry name" value="FAD/NAD(P)-binding domain"/>
    <property type="match status" value="1"/>
</dbReference>
<dbReference type="AlphaFoldDB" id="A0A9W6I4Q3"/>
<gene>
    <name evidence="3" type="ORF">GCM10017600_47980</name>
</gene>
<sequence length="463" mass="49887">MSESPIGRAVVLGGSVAGLLAARVLAEFCVDVLVVDRDELTGVEGPRRGVPQGRHTHGVLARGQQVIEELFPGFTRDLAAAGVQAGDIGGQIRWYFNGRRLRPAKTGLIVVGGDRPVLEHHIRCRVAELPNVTFLEGHEVVAPVTAPDLGRVVGARVREPDGAERVLVADLVVDATGRGSRTPAWLAGLGWPAVPEERVRIDLAYTTCRFRLRSDPFHGDVSINPVATPAHPRGAFLTSLGGDRCVVSLTGVLGDRAPRDLAGFLAYARTLPVPDVFDAIRDAQPLEEPVTMRFPVSVRRRYERVRRLPEGLLVMGDAACSFNPVYGQGMTVAALQALTLRRHLRRGAVPVTREFFADAAAVVDAPWEIAAGGDLAFPAVRGRRTIKVRMGNAFLPRVHAAATGDSAVTEAFIRVAGLVDPPRALMRPGLMSRVLRARPARERGARQEDRAPSPAFRASSPDQ</sequence>
<dbReference type="Gene3D" id="3.50.50.60">
    <property type="entry name" value="FAD/NAD(P)-binding domain"/>
    <property type="match status" value="1"/>
</dbReference>
<keyword evidence="3" id="KW-0560">Oxidoreductase</keyword>
<organism evidence="3 4">
    <name type="scientific">Streptosporangium carneum</name>
    <dbReference type="NCBI Taxonomy" id="47481"/>
    <lineage>
        <taxon>Bacteria</taxon>
        <taxon>Bacillati</taxon>
        <taxon>Actinomycetota</taxon>
        <taxon>Actinomycetes</taxon>
        <taxon>Streptosporangiales</taxon>
        <taxon>Streptosporangiaceae</taxon>
        <taxon>Streptosporangium</taxon>
    </lineage>
</organism>
<evidence type="ECO:0000256" key="2">
    <source>
        <dbReference type="SAM" id="MobiDB-lite"/>
    </source>
</evidence>
<dbReference type="EMBL" id="BSEV01000011">
    <property type="protein sequence ID" value="GLK11391.1"/>
    <property type="molecule type" value="Genomic_DNA"/>
</dbReference>
<reference evidence="3" key="1">
    <citation type="journal article" date="2014" name="Int. J. Syst. Evol. Microbiol.">
        <title>Complete genome sequence of Corynebacterium casei LMG S-19264T (=DSM 44701T), isolated from a smear-ripened cheese.</title>
        <authorList>
            <consortium name="US DOE Joint Genome Institute (JGI-PGF)"/>
            <person name="Walter F."/>
            <person name="Albersmeier A."/>
            <person name="Kalinowski J."/>
            <person name="Ruckert C."/>
        </authorList>
    </citation>
    <scope>NUCLEOTIDE SEQUENCE</scope>
    <source>
        <strain evidence="3">VKM Ac-2007</strain>
    </source>
</reference>
<keyword evidence="4" id="KW-1185">Reference proteome</keyword>
<dbReference type="RefSeq" id="WP_271219776.1">
    <property type="nucleotide sequence ID" value="NZ_BAAAVD010000049.1"/>
</dbReference>
<dbReference type="Proteomes" id="UP001143474">
    <property type="component" value="Unassembled WGS sequence"/>
</dbReference>
<dbReference type="PANTHER" id="PTHR43422">
    <property type="entry name" value="THIAMINE THIAZOLE SYNTHASE"/>
    <property type="match status" value="1"/>
</dbReference>
<reference evidence="3" key="2">
    <citation type="submission" date="2023-01" db="EMBL/GenBank/DDBJ databases">
        <authorList>
            <person name="Sun Q."/>
            <person name="Evtushenko L."/>
        </authorList>
    </citation>
    <scope>NUCLEOTIDE SEQUENCE</scope>
    <source>
        <strain evidence="3">VKM Ac-2007</strain>
    </source>
</reference>
<accession>A0A9W6I4Q3</accession>
<dbReference type="GO" id="GO:0004497">
    <property type="term" value="F:monooxygenase activity"/>
    <property type="evidence" value="ECO:0007669"/>
    <property type="project" value="UniProtKB-KW"/>
</dbReference>
<proteinExistence type="predicted"/>
<dbReference type="InterPro" id="IPR036188">
    <property type="entry name" value="FAD/NAD-bd_sf"/>
</dbReference>